<feature type="chain" id="PRO_5042243440" evidence="2">
    <location>
        <begin position="18"/>
        <end position="148"/>
    </location>
</feature>
<keyword evidence="2" id="KW-0732">Signal</keyword>
<proteinExistence type="predicted"/>
<dbReference type="Proteomes" id="UP000827892">
    <property type="component" value="Chromosome V"/>
</dbReference>
<evidence type="ECO:0000256" key="1">
    <source>
        <dbReference type="SAM" id="MobiDB-lite"/>
    </source>
</evidence>
<dbReference type="OMA" id="NYNRGYC"/>
<dbReference type="EMBL" id="CP090895">
    <property type="protein sequence ID" value="ULT87123.1"/>
    <property type="molecule type" value="Genomic_DNA"/>
</dbReference>
<gene>
    <name evidence="3" type="ORF">L3Y34_006714</name>
</gene>
<evidence type="ECO:0000313" key="4">
    <source>
        <dbReference type="Proteomes" id="UP000827892"/>
    </source>
</evidence>
<feature type="region of interest" description="Disordered" evidence="1">
    <location>
        <begin position="21"/>
        <end position="70"/>
    </location>
</feature>
<dbReference type="AlphaFoldDB" id="A0AAE9A4N0"/>
<feature type="signal peptide" evidence="2">
    <location>
        <begin position="1"/>
        <end position="17"/>
    </location>
</feature>
<accession>A0AAE9A4N0</accession>
<feature type="compositionally biased region" description="Basic and acidic residues" evidence="1">
    <location>
        <begin position="27"/>
        <end position="36"/>
    </location>
</feature>
<evidence type="ECO:0000256" key="2">
    <source>
        <dbReference type="SAM" id="SignalP"/>
    </source>
</evidence>
<name>A0AAE9A4N0_CAEBR</name>
<organism evidence="3 4">
    <name type="scientific">Caenorhabditis briggsae</name>
    <dbReference type="NCBI Taxonomy" id="6238"/>
    <lineage>
        <taxon>Eukaryota</taxon>
        <taxon>Metazoa</taxon>
        <taxon>Ecdysozoa</taxon>
        <taxon>Nematoda</taxon>
        <taxon>Chromadorea</taxon>
        <taxon>Rhabditida</taxon>
        <taxon>Rhabditina</taxon>
        <taxon>Rhabditomorpha</taxon>
        <taxon>Rhabditoidea</taxon>
        <taxon>Rhabditidae</taxon>
        <taxon>Peloderinae</taxon>
        <taxon>Caenorhabditis</taxon>
    </lineage>
</organism>
<sequence>MMRIFLIAVIAVLAISAHDHHHGGGGSDHHSSSDSGHHHHHGGGGGDHHHHHHHLVSDYSNSNSDSSSSGSSGGIGLGRLLFGGLFRRRNYYPSYYGYGNYNRGYCRVAQFVDYVGQTPRYYCDCPPYPPNYQWNQCVPMANYAYGKK</sequence>
<feature type="compositionally biased region" description="Low complexity" evidence="1">
    <location>
        <begin position="57"/>
        <end position="70"/>
    </location>
</feature>
<feature type="compositionally biased region" description="Basic residues" evidence="1">
    <location>
        <begin position="37"/>
        <end position="54"/>
    </location>
</feature>
<protein>
    <submittedName>
        <fullName evidence="3">Uncharacterized protein</fullName>
    </submittedName>
</protein>
<reference evidence="3 4" key="1">
    <citation type="submission" date="2022-02" db="EMBL/GenBank/DDBJ databases">
        <title>Chromosome-level reference genomes for two strains of Caenorhabditis briggsae: an improved platform for comparative genomics.</title>
        <authorList>
            <person name="Stevens L."/>
            <person name="Andersen E.C."/>
        </authorList>
    </citation>
    <scope>NUCLEOTIDE SEQUENCE [LARGE SCALE GENOMIC DNA]</scope>
    <source>
        <strain evidence="3">QX1410_ONT</strain>
        <tissue evidence="3">Whole-organism</tissue>
    </source>
</reference>
<evidence type="ECO:0000313" key="3">
    <source>
        <dbReference type="EMBL" id="ULT87123.1"/>
    </source>
</evidence>